<evidence type="ECO:0000313" key="2">
    <source>
        <dbReference type="Proteomes" id="UP000003527"/>
    </source>
</evidence>
<dbReference type="SUPFAM" id="SSF51197">
    <property type="entry name" value="Clavaminate synthase-like"/>
    <property type="match status" value="1"/>
</dbReference>
<dbReference type="PATRIC" id="fig|796944.3.peg.2161"/>
<gene>
    <name evidence="1" type="ORF">HMPREF9624_01411</name>
</gene>
<name>G9WX37_9FIRM</name>
<dbReference type="Pfam" id="PF04074">
    <property type="entry name" value="DUF386"/>
    <property type="match status" value="1"/>
</dbReference>
<dbReference type="GO" id="GO:0005829">
    <property type="term" value="C:cytosol"/>
    <property type="evidence" value="ECO:0007669"/>
    <property type="project" value="TreeGrafter"/>
</dbReference>
<dbReference type="InterPro" id="IPR037012">
    <property type="entry name" value="NanQ/TabA/YiaL_sf"/>
</dbReference>
<dbReference type="AlphaFoldDB" id="G9WX37"/>
<organism evidence="1 2">
    <name type="scientific">Oribacterium asaccharolyticum ACB7</name>
    <dbReference type="NCBI Taxonomy" id="796944"/>
    <lineage>
        <taxon>Bacteria</taxon>
        <taxon>Bacillati</taxon>
        <taxon>Bacillota</taxon>
        <taxon>Clostridia</taxon>
        <taxon>Lachnospirales</taxon>
        <taxon>Lachnospiraceae</taxon>
        <taxon>Oribacterium</taxon>
    </lineage>
</organism>
<sequence>MIIDHLDNIHFYAPLLPNLEKGLQAIREEKEKAGGEIPAGRYDFDGGFFKVERGKTKAFSNGTYEAHKNFIDVQIIEEGSEEIAWAILEELTESIPYNAEKDAARYTGDFSHQMKIKKGMFWAAFPWDGHRPGAHSKEEQNYAKIILKLPFKE</sequence>
<dbReference type="PANTHER" id="PTHR34986">
    <property type="entry name" value="EVOLVED BETA-GALACTOSIDASE SUBUNIT BETA"/>
    <property type="match status" value="1"/>
</dbReference>
<dbReference type="NCBIfam" id="TIGR00022">
    <property type="entry name" value="YhcH/YjgK/YiaL family protein"/>
    <property type="match status" value="1"/>
</dbReference>
<accession>G9WX37</accession>
<evidence type="ECO:0008006" key="3">
    <source>
        <dbReference type="Google" id="ProtNLM"/>
    </source>
</evidence>
<dbReference type="HOGENOM" id="CLU_107139_2_0_9"/>
<proteinExistence type="predicted"/>
<dbReference type="Gene3D" id="2.60.120.370">
    <property type="entry name" value="YhcH/YjgK/YiaL"/>
    <property type="match status" value="1"/>
</dbReference>
<dbReference type="InterPro" id="IPR004375">
    <property type="entry name" value="NanQ/TabA/YiaL"/>
</dbReference>
<dbReference type="EMBL" id="AFZD01000021">
    <property type="protein sequence ID" value="EHL09370.1"/>
    <property type="molecule type" value="Genomic_DNA"/>
</dbReference>
<evidence type="ECO:0000313" key="1">
    <source>
        <dbReference type="EMBL" id="EHL09370.1"/>
    </source>
</evidence>
<dbReference type="PANTHER" id="PTHR34986:SF1">
    <property type="entry name" value="PROTEIN YIAL"/>
    <property type="match status" value="1"/>
</dbReference>
<keyword evidence="2" id="KW-1185">Reference proteome</keyword>
<reference evidence="1 2" key="1">
    <citation type="submission" date="2011-08" db="EMBL/GenBank/DDBJ databases">
        <title>The Genome Sequence of Oribacterium sp. ACB7.</title>
        <authorList>
            <consortium name="The Broad Institute Genome Sequencing Platform"/>
            <person name="Earl A."/>
            <person name="Ward D."/>
            <person name="Feldgarden M."/>
            <person name="Gevers D."/>
            <person name="Sizova M."/>
            <person name="Hazen A."/>
            <person name="Epstein S."/>
            <person name="Young S.K."/>
            <person name="Zeng Q."/>
            <person name="Gargeya S."/>
            <person name="Fitzgerald M."/>
            <person name="Haas B."/>
            <person name="Abouelleil A."/>
            <person name="Alvarado L."/>
            <person name="Arachchi H.M."/>
            <person name="Berlin A."/>
            <person name="Brown A."/>
            <person name="Chapman S.B."/>
            <person name="Chen Z."/>
            <person name="Dunbar C."/>
            <person name="Freedman E."/>
            <person name="Gearin G."/>
            <person name="Gellesch M."/>
            <person name="Goldberg J."/>
            <person name="Griggs A."/>
            <person name="Gujja S."/>
            <person name="Heiman D."/>
            <person name="Howarth C."/>
            <person name="Larson L."/>
            <person name="Lui A."/>
            <person name="MacDonald P.J.P."/>
            <person name="Montmayeur A."/>
            <person name="Murphy C."/>
            <person name="Neiman D."/>
            <person name="Pearson M."/>
            <person name="Priest M."/>
            <person name="Roberts A."/>
            <person name="Saif S."/>
            <person name="Shea T."/>
            <person name="Shenoy N."/>
            <person name="Sisk P."/>
            <person name="Stolte C."/>
            <person name="Sykes S."/>
            <person name="Wortman J."/>
            <person name="Nusbaum C."/>
            <person name="Birren B."/>
        </authorList>
    </citation>
    <scope>NUCLEOTIDE SEQUENCE [LARGE SCALE GENOMIC DNA]</scope>
    <source>
        <strain evidence="1 2">ACB7</strain>
    </source>
</reference>
<protein>
    <recommendedName>
        <fullName evidence="3">YhcH/YjgK/YiaL family protein</fullName>
    </recommendedName>
</protein>
<dbReference type="RefSeq" id="WP_009537185.1">
    <property type="nucleotide sequence ID" value="NZ_JH414505.1"/>
</dbReference>
<dbReference type="Proteomes" id="UP000003527">
    <property type="component" value="Unassembled WGS sequence"/>
</dbReference>
<comment type="caution">
    <text evidence="1">The sequence shown here is derived from an EMBL/GenBank/DDBJ whole genome shotgun (WGS) entry which is preliminary data.</text>
</comment>